<feature type="transmembrane region" description="Helical" evidence="6">
    <location>
        <begin position="27"/>
        <end position="49"/>
    </location>
</feature>
<evidence type="ECO:0000256" key="1">
    <source>
        <dbReference type="ARBA" id="ARBA00004613"/>
    </source>
</evidence>
<feature type="domain" description="CREG-like beta-barrel" evidence="7">
    <location>
        <begin position="73"/>
        <end position="207"/>
    </location>
</feature>
<dbReference type="InterPro" id="IPR055343">
    <property type="entry name" value="CREG_beta-barrel"/>
</dbReference>
<evidence type="ECO:0000259" key="7">
    <source>
        <dbReference type="Pfam" id="PF13883"/>
    </source>
</evidence>
<dbReference type="InterPro" id="IPR012349">
    <property type="entry name" value="Split_barrel_FMN-bd"/>
</dbReference>
<dbReference type="PANTHER" id="PTHR13343">
    <property type="entry name" value="CREG1 PROTEIN"/>
    <property type="match status" value="1"/>
</dbReference>
<evidence type="ECO:0000256" key="5">
    <source>
        <dbReference type="ARBA" id="ARBA00023180"/>
    </source>
</evidence>
<dbReference type="Gene3D" id="2.30.110.10">
    <property type="entry name" value="Electron Transport, Fmn-binding Protein, Chain A"/>
    <property type="match status" value="1"/>
</dbReference>
<proteinExistence type="inferred from homology"/>
<keyword evidence="4" id="KW-0732">Signal</keyword>
<dbReference type="GO" id="GO:0005737">
    <property type="term" value="C:cytoplasm"/>
    <property type="evidence" value="ECO:0007669"/>
    <property type="project" value="UniProtKB-ARBA"/>
</dbReference>
<keyword evidence="6" id="KW-0812">Transmembrane</keyword>
<comment type="caution">
    <text evidence="8">The sequence shown here is derived from an EMBL/GenBank/DDBJ whole genome shotgun (WGS) entry which is preliminary data.</text>
</comment>
<reference evidence="8 9" key="1">
    <citation type="submission" date="2023-11" db="EMBL/GenBank/DDBJ databases">
        <title>Halocaridina rubra genome assembly.</title>
        <authorList>
            <person name="Smith C."/>
        </authorList>
    </citation>
    <scope>NUCLEOTIDE SEQUENCE [LARGE SCALE GENOMIC DNA]</scope>
    <source>
        <strain evidence="8">EP-1</strain>
        <tissue evidence="8">Whole</tissue>
    </source>
</reference>
<keyword evidence="6" id="KW-0472">Membrane</keyword>
<accession>A0AAN8X5I5</accession>
<evidence type="ECO:0000256" key="6">
    <source>
        <dbReference type="SAM" id="Phobius"/>
    </source>
</evidence>
<keyword evidence="3" id="KW-0964">Secreted</keyword>
<sequence length="208" mass="23310">MNKKEDIGYRILDPDSRPKGISMRMTGCHFAFICLLGTLCIAALAFTVYQSHLPHGGFCLRAVPPQVSWPDPPPHDQVAMMARYIVHTSDWASIATYSVSPRIEGFPFANILSLSDGPVEYSSGIPYMYLTPMDLTSHDLEKDPRVSLSLSEAQSDYCRKHNYDPMSPLCARVLLTGKIVKVEKDSEEEGFARNAVFSRHPEMKDWPA</sequence>
<organism evidence="8 9">
    <name type="scientific">Halocaridina rubra</name>
    <name type="common">Hawaiian red shrimp</name>
    <dbReference type="NCBI Taxonomy" id="373956"/>
    <lineage>
        <taxon>Eukaryota</taxon>
        <taxon>Metazoa</taxon>
        <taxon>Ecdysozoa</taxon>
        <taxon>Arthropoda</taxon>
        <taxon>Crustacea</taxon>
        <taxon>Multicrustacea</taxon>
        <taxon>Malacostraca</taxon>
        <taxon>Eumalacostraca</taxon>
        <taxon>Eucarida</taxon>
        <taxon>Decapoda</taxon>
        <taxon>Pleocyemata</taxon>
        <taxon>Caridea</taxon>
        <taxon>Atyoidea</taxon>
        <taxon>Atyidae</taxon>
        <taxon>Halocaridina</taxon>
    </lineage>
</organism>
<dbReference type="GO" id="GO:0012505">
    <property type="term" value="C:endomembrane system"/>
    <property type="evidence" value="ECO:0007669"/>
    <property type="project" value="UniProtKB-ARBA"/>
</dbReference>
<keyword evidence="6" id="KW-1133">Transmembrane helix</keyword>
<evidence type="ECO:0000256" key="4">
    <source>
        <dbReference type="ARBA" id="ARBA00022729"/>
    </source>
</evidence>
<dbReference type="PANTHER" id="PTHR13343:SF17">
    <property type="entry name" value="CELLULAR REPRESSOR OF E1A-STIMULATED GENES, ISOFORM A"/>
    <property type="match status" value="1"/>
</dbReference>
<name>A0AAN8X5I5_HALRR</name>
<comment type="subcellular location">
    <subcellularLocation>
        <location evidence="1">Secreted</location>
    </subcellularLocation>
</comment>
<keyword evidence="9" id="KW-1185">Reference proteome</keyword>
<dbReference type="Proteomes" id="UP001381693">
    <property type="component" value="Unassembled WGS sequence"/>
</dbReference>
<dbReference type="AlphaFoldDB" id="A0AAN8X5I5"/>
<dbReference type="SUPFAM" id="SSF50475">
    <property type="entry name" value="FMN-binding split barrel"/>
    <property type="match status" value="1"/>
</dbReference>
<feature type="non-terminal residue" evidence="8">
    <location>
        <position position="208"/>
    </location>
</feature>
<protein>
    <submittedName>
        <fullName evidence="8">Cellular repressor of E1A-stimulated proteins 1</fullName>
    </submittedName>
</protein>
<evidence type="ECO:0000256" key="2">
    <source>
        <dbReference type="ARBA" id="ARBA00009230"/>
    </source>
</evidence>
<evidence type="ECO:0000313" key="9">
    <source>
        <dbReference type="Proteomes" id="UP001381693"/>
    </source>
</evidence>
<gene>
    <name evidence="8" type="primary">CREG1</name>
    <name evidence="8" type="ORF">SK128_015678</name>
</gene>
<dbReference type="Pfam" id="PF13883">
    <property type="entry name" value="CREG_beta-barrel"/>
    <property type="match status" value="1"/>
</dbReference>
<comment type="similarity">
    <text evidence="2">Belongs to the CREG family.</text>
</comment>
<evidence type="ECO:0000313" key="8">
    <source>
        <dbReference type="EMBL" id="KAK7074428.1"/>
    </source>
</evidence>
<evidence type="ECO:0000256" key="3">
    <source>
        <dbReference type="ARBA" id="ARBA00022525"/>
    </source>
</evidence>
<dbReference type="EMBL" id="JAXCGZ010011602">
    <property type="protein sequence ID" value="KAK7074428.1"/>
    <property type="molecule type" value="Genomic_DNA"/>
</dbReference>
<keyword evidence="5" id="KW-0325">Glycoprotein</keyword>
<dbReference type="FunFam" id="2.30.110.10:FF:000004">
    <property type="entry name" value="Cellular repressor of E1A-stimulated genes 1"/>
    <property type="match status" value="1"/>
</dbReference>
<dbReference type="GO" id="GO:0005615">
    <property type="term" value="C:extracellular space"/>
    <property type="evidence" value="ECO:0007669"/>
    <property type="project" value="TreeGrafter"/>
</dbReference>